<organism evidence="2 3">
    <name type="scientific">Lophiotrema nucula</name>
    <dbReference type="NCBI Taxonomy" id="690887"/>
    <lineage>
        <taxon>Eukaryota</taxon>
        <taxon>Fungi</taxon>
        <taxon>Dikarya</taxon>
        <taxon>Ascomycota</taxon>
        <taxon>Pezizomycotina</taxon>
        <taxon>Dothideomycetes</taxon>
        <taxon>Pleosporomycetidae</taxon>
        <taxon>Pleosporales</taxon>
        <taxon>Lophiotremataceae</taxon>
        <taxon>Lophiotrema</taxon>
    </lineage>
</organism>
<feature type="compositionally biased region" description="Polar residues" evidence="1">
    <location>
        <begin position="255"/>
        <end position="285"/>
    </location>
</feature>
<sequence length="516" mass="58189">MAAGHIDYATSKDWQDAMRNNSRYKMHEIIERLGLKANWSSNKRGKTNFDSPLVKNLVAAMSDIVAGLPKEHRELHAFLSAEGSLRDEVEGLLRKHGPEIWGRTGSREHLVDAGSSEVDSHYYPRDLYYEEEEDRTIIRVLLHWWMGQKAFNVIFARERMARERKKKEIARKAKAGIESPMEAASPMEVTQQMNLPDTIPQIHIVQHQATAGSTPMSNTSLTPPESRNSPAFQGQPHANPNAGGFTAINVKPIPLSNQSSNSLTATNNGLSQPANTHSQPSSRQPSVELGDFVSNFLMDEDSPANSLGVSPIERKPTPGDLRQASPAQPGLDKDTLRAFRRYIYVDEEGPECEEELLLRRLETAWRDAVRTSQKKQFGNTSLFAARDRAFLTWIELKRHLAELDRVHKRWVEPSNSPHETAARIMQHRALMNASREVVCSWEEITQGLEVLWAPKVSADDLLVEAFMLVAGEGNPPALMWVAVNVEATISWLKTNLERFDEQPGEHQDQLFYLTDH</sequence>
<accession>A0A6A5Z051</accession>
<reference evidence="2" key="1">
    <citation type="journal article" date="2020" name="Stud. Mycol.">
        <title>101 Dothideomycetes genomes: a test case for predicting lifestyles and emergence of pathogens.</title>
        <authorList>
            <person name="Haridas S."/>
            <person name="Albert R."/>
            <person name="Binder M."/>
            <person name="Bloem J."/>
            <person name="Labutti K."/>
            <person name="Salamov A."/>
            <person name="Andreopoulos B."/>
            <person name="Baker S."/>
            <person name="Barry K."/>
            <person name="Bills G."/>
            <person name="Bluhm B."/>
            <person name="Cannon C."/>
            <person name="Castanera R."/>
            <person name="Culley D."/>
            <person name="Daum C."/>
            <person name="Ezra D."/>
            <person name="Gonzalez J."/>
            <person name="Henrissat B."/>
            <person name="Kuo A."/>
            <person name="Liang C."/>
            <person name="Lipzen A."/>
            <person name="Lutzoni F."/>
            <person name="Magnuson J."/>
            <person name="Mondo S."/>
            <person name="Nolan M."/>
            <person name="Ohm R."/>
            <person name="Pangilinan J."/>
            <person name="Park H.-J."/>
            <person name="Ramirez L."/>
            <person name="Alfaro M."/>
            <person name="Sun H."/>
            <person name="Tritt A."/>
            <person name="Yoshinaga Y."/>
            <person name="Zwiers L.-H."/>
            <person name="Turgeon B."/>
            <person name="Goodwin S."/>
            <person name="Spatafora J."/>
            <person name="Crous P."/>
            <person name="Grigoriev I."/>
        </authorList>
    </citation>
    <scope>NUCLEOTIDE SEQUENCE</scope>
    <source>
        <strain evidence="2">CBS 627.86</strain>
    </source>
</reference>
<proteinExistence type="predicted"/>
<feature type="region of interest" description="Disordered" evidence="1">
    <location>
        <begin position="303"/>
        <end position="331"/>
    </location>
</feature>
<gene>
    <name evidence="2" type="ORF">BDV96DRAFT_499098</name>
</gene>
<dbReference type="Proteomes" id="UP000799770">
    <property type="component" value="Unassembled WGS sequence"/>
</dbReference>
<protein>
    <submittedName>
        <fullName evidence="2">Uncharacterized protein</fullName>
    </submittedName>
</protein>
<evidence type="ECO:0000313" key="3">
    <source>
        <dbReference type="Proteomes" id="UP000799770"/>
    </source>
</evidence>
<keyword evidence="3" id="KW-1185">Reference proteome</keyword>
<evidence type="ECO:0000313" key="2">
    <source>
        <dbReference type="EMBL" id="KAF2111721.1"/>
    </source>
</evidence>
<evidence type="ECO:0000256" key="1">
    <source>
        <dbReference type="SAM" id="MobiDB-lite"/>
    </source>
</evidence>
<dbReference type="EMBL" id="ML977333">
    <property type="protein sequence ID" value="KAF2111721.1"/>
    <property type="molecule type" value="Genomic_DNA"/>
</dbReference>
<feature type="region of interest" description="Disordered" evidence="1">
    <location>
        <begin position="209"/>
        <end position="287"/>
    </location>
</feature>
<feature type="compositionally biased region" description="Polar residues" evidence="1">
    <location>
        <begin position="209"/>
        <end position="238"/>
    </location>
</feature>
<name>A0A6A5Z051_9PLEO</name>
<dbReference type="OrthoDB" id="3781356at2759"/>
<dbReference type="AlphaFoldDB" id="A0A6A5Z051"/>